<dbReference type="CDD" id="cd01146">
    <property type="entry name" value="FhuD"/>
    <property type="match status" value="1"/>
</dbReference>
<name>A0A4R3Y580_9PAST</name>
<evidence type="ECO:0000256" key="3">
    <source>
        <dbReference type="ARBA" id="ARBA00022448"/>
    </source>
</evidence>
<dbReference type="GO" id="GO:1901678">
    <property type="term" value="P:iron coordination entity transport"/>
    <property type="evidence" value="ECO:0007669"/>
    <property type="project" value="UniProtKB-ARBA"/>
</dbReference>
<evidence type="ECO:0000313" key="9">
    <source>
        <dbReference type="Proteomes" id="UP000294619"/>
    </source>
</evidence>
<feature type="signal peptide" evidence="6">
    <location>
        <begin position="1"/>
        <end position="23"/>
    </location>
</feature>
<dbReference type="GO" id="GO:0030288">
    <property type="term" value="C:outer membrane-bounded periplasmic space"/>
    <property type="evidence" value="ECO:0007669"/>
    <property type="project" value="TreeGrafter"/>
</dbReference>
<dbReference type="RefSeq" id="WP_232517188.1">
    <property type="nucleotide sequence ID" value="NZ_LEKL01000003.1"/>
</dbReference>
<evidence type="ECO:0000256" key="4">
    <source>
        <dbReference type="ARBA" id="ARBA00022496"/>
    </source>
</evidence>
<feature type="chain" id="PRO_5021013315" evidence="6">
    <location>
        <begin position="24"/>
        <end position="296"/>
    </location>
</feature>
<organism evidence="8 9">
    <name type="scientific">Testudinibacter aquarius</name>
    <dbReference type="NCBI Taxonomy" id="1524974"/>
    <lineage>
        <taxon>Bacteria</taxon>
        <taxon>Pseudomonadati</taxon>
        <taxon>Pseudomonadota</taxon>
        <taxon>Gammaproteobacteria</taxon>
        <taxon>Pasteurellales</taxon>
        <taxon>Pasteurellaceae</taxon>
        <taxon>Testudinibacter</taxon>
    </lineage>
</organism>
<comment type="similarity">
    <text evidence="2">Belongs to the bacterial solute-binding protein 8 family.</text>
</comment>
<dbReference type="InterPro" id="IPR051313">
    <property type="entry name" value="Bact_iron-sidero_bind"/>
</dbReference>
<keyword evidence="5 6" id="KW-0732">Signal</keyword>
<dbReference type="EMBL" id="SMCP01000007">
    <property type="protein sequence ID" value="TCV85968.1"/>
    <property type="molecule type" value="Genomic_DNA"/>
</dbReference>
<evidence type="ECO:0000256" key="5">
    <source>
        <dbReference type="ARBA" id="ARBA00022729"/>
    </source>
</evidence>
<dbReference type="AlphaFoldDB" id="A0A4R3Y580"/>
<dbReference type="PANTHER" id="PTHR30532:SF1">
    <property type="entry name" value="IRON(3+)-HYDROXAMATE-BINDING PROTEIN FHUD"/>
    <property type="match status" value="1"/>
</dbReference>
<dbReference type="SUPFAM" id="SSF53807">
    <property type="entry name" value="Helical backbone' metal receptor"/>
    <property type="match status" value="1"/>
</dbReference>
<dbReference type="PRINTS" id="PR01715">
    <property type="entry name" value="FERRIBNDNGPP"/>
</dbReference>
<reference evidence="8 9" key="1">
    <citation type="submission" date="2019-03" db="EMBL/GenBank/DDBJ databases">
        <title>Genomic Encyclopedia of Type Strains, Phase IV (KMG-IV): sequencing the most valuable type-strain genomes for metagenomic binning, comparative biology and taxonomic classification.</title>
        <authorList>
            <person name="Goeker M."/>
        </authorList>
    </citation>
    <scope>NUCLEOTIDE SEQUENCE [LARGE SCALE GENOMIC DNA]</scope>
    <source>
        <strain evidence="8 9">DSM 28140</strain>
    </source>
</reference>
<feature type="domain" description="Fe/B12 periplasmic-binding" evidence="7">
    <location>
        <begin position="31"/>
        <end position="296"/>
    </location>
</feature>
<comment type="caution">
    <text evidence="8">The sequence shown here is derived from an EMBL/GenBank/DDBJ whole genome shotgun (WGS) entry which is preliminary data.</text>
</comment>
<sequence>MKKSALLRLSLVILMLFSYRTFAQVNSPDLKVATLDWTVAETLLALGQPPIAVGDAESYRTWVSVPELPQHTLDLGTRLQPNQELLAKLQPDRFINSAMFSNLTPILQHYADQPQQVNEVNFYREGEIWQNQLAATRELAQFIGKPQRAESLIQQTEQLFAQLKTQLTPYQNRTLLLVQFIDSRHLRVYGENSLFGAAIRQMGFRNAWTAPVTVWGSTNIGINQLAEFKDNPRLIVIKPYPVNVPTALEHNTLWQHLPLSKDPLVLPAIWTFGALPSAQRFALALSDALQQGGEPW</sequence>
<dbReference type="PROSITE" id="PS50983">
    <property type="entry name" value="FE_B12_PBP"/>
    <property type="match status" value="1"/>
</dbReference>
<keyword evidence="3" id="KW-0813">Transport</keyword>
<dbReference type="Pfam" id="PF01497">
    <property type="entry name" value="Peripla_BP_2"/>
    <property type="match status" value="1"/>
</dbReference>
<dbReference type="PANTHER" id="PTHR30532">
    <property type="entry name" value="IRON III DICITRATE-BINDING PERIPLASMIC PROTEIN"/>
    <property type="match status" value="1"/>
</dbReference>
<evidence type="ECO:0000256" key="1">
    <source>
        <dbReference type="ARBA" id="ARBA00004196"/>
    </source>
</evidence>
<evidence type="ECO:0000256" key="2">
    <source>
        <dbReference type="ARBA" id="ARBA00008814"/>
    </source>
</evidence>
<dbReference type="Proteomes" id="UP000294619">
    <property type="component" value="Unassembled WGS sequence"/>
</dbReference>
<keyword evidence="4" id="KW-0408">Iron</keyword>
<gene>
    <name evidence="8" type="ORF">EDC16_10736</name>
</gene>
<keyword evidence="4" id="KW-0406">Ion transport</keyword>
<evidence type="ECO:0000313" key="8">
    <source>
        <dbReference type="EMBL" id="TCV85968.1"/>
    </source>
</evidence>
<evidence type="ECO:0000256" key="6">
    <source>
        <dbReference type="SAM" id="SignalP"/>
    </source>
</evidence>
<dbReference type="Gene3D" id="3.40.50.1980">
    <property type="entry name" value="Nitrogenase molybdenum iron protein domain"/>
    <property type="match status" value="2"/>
</dbReference>
<keyword evidence="4" id="KW-0410">Iron transport</keyword>
<accession>A0A4R3Y580</accession>
<protein>
    <submittedName>
        <fullName evidence="8">Iron complex transport system substrate-binding protein</fullName>
    </submittedName>
</protein>
<evidence type="ECO:0000259" key="7">
    <source>
        <dbReference type="PROSITE" id="PS50983"/>
    </source>
</evidence>
<comment type="subcellular location">
    <subcellularLocation>
        <location evidence="1">Cell envelope</location>
    </subcellularLocation>
</comment>
<dbReference type="InterPro" id="IPR002491">
    <property type="entry name" value="ABC_transptr_periplasmic_BD"/>
</dbReference>
<proteinExistence type="inferred from homology"/>